<protein>
    <submittedName>
        <fullName evidence="1">Uncharacterized protein</fullName>
    </submittedName>
</protein>
<dbReference type="EMBL" id="BPLQ01010259">
    <property type="protein sequence ID" value="GIY49663.1"/>
    <property type="molecule type" value="Genomic_DNA"/>
</dbReference>
<organism evidence="1 2">
    <name type="scientific">Caerostris darwini</name>
    <dbReference type="NCBI Taxonomy" id="1538125"/>
    <lineage>
        <taxon>Eukaryota</taxon>
        <taxon>Metazoa</taxon>
        <taxon>Ecdysozoa</taxon>
        <taxon>Arthropoda</taxon>
        <taxon>Chelicerata</taxon>
        <taxon>Arachnida</taxon>
        <taxon>Araneae</taxon>
        <taxon>Araneomorphae</taxon>
        <taxon>Entelegynae</taxon>
        <taxon>Araneoidea</taxon>
        <taxon>Araneidae</taxon>
        <taxon>Caerostris</taxon>
    </lineage>
</organism>
<dbReference type="InterPro" id="IPR036691">
    <property type="entry name" value="Endo/exonu/phosph_ase_sf"/>
</dbReference>
<name>A0AAV4TSS7_9ARAC</name>
<comment type="caution">
    <text evidence="1">The sequence shown here is derived from an EMBL/GenBank/DDBJ whole genome shotgun (WGS) entry which is preliminary data.</text>
</comment>
<dbReference type="SUPFAM" id="SSF56219">
    <property type="entry name" value="DNase I-like"/>
    <property type="match status" value="1"/>
</dbReference>
<gene>
    <name evidence="1" type="primary">AVEN_103957_1</name>
    <name evidence="1" type="ORF">CDAR_29401</name>
</gene>
<dbReference type="Proteomes" id="UP001054837">
    <property type="component" value="Unassembled WGS sequence"/>
</dbReference>
<evidence type="ECO:0000313" key="1">
    <source>
        <dbReference type="EMBL" id="GIY49663.1"/>
    </source>
</evidence>
<accession>A0AAV4TSS7</accession>
<evidence type="ECO:0000313" key="2">
    <source>
        <dbReference type="Proteomes" id="UP001054837"/>
    </source>
</evidence>
<keyword evidence="2" id="KW-1185">Reference proteome</keyword>
<dbReference type="Gene3D" id="3.60.10.10">
    <property type="entry name" value="Endonuclease/exonuclease/phosphatase"/>
    <property type="match status" value="1"/>
</dbReference>
<proteinExistence type="predicted"/>
<dbReference type="AlphaFoldDB" id="A0AAV4TSS7"/>
<reference evidence="1 2" key="1">
    <citation type="submission" date="2021-06" db="EMBL/GenBank/DDBJ databases">
        <title>Caerostris darwini draft genome.</title>
        <authorList>
            <person name="Kono N."/>
            <person name="Arakawa K."/>
        </authorList>
    </citation>
    <scope>NUCLEOTIDE SEQUENCE [LARGE SCALE GENOMIC DNA]</scope>
</reference>
<sequence>MALLQGKKFVKRRTKPKVIQYRKYKESLDEDEHYHLHLHGAVGVLHNIEYCTAKKGLSYVALSHVTSAARLYILNNYTPPPPPPHKDDPILQELKRLRERSIVKKFKFLRKHCDPNTLQIMYHNVQPLSAHYDDIEAGPCFMNSDILLLSETWTILRDTFELNGFDHHHLVSDLSWRRPSGGSIYIKHHFKPLVESNEMFTNQDLGIHVLVANFKTKVRVAGLYAKPGSSDDGITDANDESMGSKNRDYKIVLAFDFNIDMGKIMYEIYYMTLRNNIAQYTMKARTTIDAVFSTHSVRTRGMFDSSVFSQHLPLYVQIPWEKNKISYGRSTRTGPDPPRLECGPDPWNFAAQIDWEGDDDGYPM</sequence>